<keyword evidence="2" id="KW-1185">Reference proteome</keyword>
<dbReference type="AlphaFoldDB" id="G4YTF2"/>
<sequence length="67" mass="7124">MGRNGEILKPPLASDADLAPARAAAATSDLAPVLETYPQIPDDEVLVLHLMHMAVSLGHLFDNRSSC</sequence>
<evidence type="ECO:0000313" key="1">
    <source>
        <dbReference type="EMBL" id="EGZ23551.1"/>
    </source>
</evidence>
<reference evidence="1 2" key="1">
    <citation type="journal article" date="2006" name="Science">
        <title>Phytophthora genome sequences uncover evolutionary origins and mechanisms of pathogenesis.</title>
        <authorList>
            <person name="Tyler B.M."/>
            <person name="Tripathy S."/>
            <person name="Zhang X."/>
            <person name="Dehal P."/>
            <person name="Jiang R.H."/>
            <person name="Aerts A."/>
            <person name="Arredondo F.D."/>
            <person name="Baxter L."/>
            <person name="Bensasson D."/>
            <person name="Beynon J.L."/>
            <person name="Chapman J."/>
            <person name="Damasceno C.M."/>
            <person name="Dorrance A.E."/>
            <person name="Dou D."/>
            <person name="Dickerman A.W."/>
            <person name="Dubchak I.L."/>
            <person name="Garbelotto M."/>
            <person name="Gijzen M."/>
            <person name="Gordon S.G."/>
            <person name="Govers F."/>
            <person name="Grunwald N.J."/>
            <person name="Huang W."/>
            <person name="Ivors K.L."/>
            <person name="Jones R.W."/>
            <person name="Kamoun S."/>
            <person name="Krampis K."/>
            <person name="Lamour K.H."/>
            <person name="Lee M.K."/>
            <person name="McDonald W.H."/>
            <person name="Medina M."/>
            <person name="Meijer H.J."/>
            <person name="Nordberg E.K."/>
            <person name="Maclean D.J."/>
            <person name="Ospina-Giraldo M.D."/>
            <person name="Morris P.F."/>
            <person name="Phuntumart V."/>
            <person name="Putnam N.H."/>
            <person name="Rash S."/>
            <person name="Rose J.K."/>
            <person name="Sakihama Y."/>
            <person name="Salamov A.A."/>
            <person name="Savidor A."/>
            <person name="Scheuring C.F."/>
            <person name="Smith B.M."/>
            <person name="Sobral B.W."/>
            <person name="Terry A."/>
            <person name="Torto-Alalibo T.A."/>
            <person name="Win J."/>
            <person name="Xu Z."/>
            <person name="Zhang H."/>
            <person name="Grigoriev I.V."/>
            <person name="Rokhsar D.S."/>
            <person name="Boore J.L."/>
        </authorList>
    </citation>
    <scope>NUCLEOTIDE SEQUENCE [LARGE SCALE GENOMIC DNA]</scope>
    <source>
        <strain evidence="1 2">P6497</strain>
    </source>
</reference>
<dbReference type="GeneID" id="20645176"/>
<dbReference type="KEGG" id="psoj:PHYSODRAFT_324744"/>
<name>G4YTF2_PHYSP</name>
<dbReference type="EMBL" id="JH159152">
    <property type="protein sequence ID" value="EGZ23551.1"/>
    <property type="molecule type" value="Genomic_DNA"/>
</dbReference>
<dbReference type="InParanoid" id="G4YTF2"/>
<dbReference type="RefSeq" id="XP_009518839.1">
    <property type="nucleotide sequence ID" value="XM_009520544.1"/>
</dbReference>
<protein>
    <submittedName>
        <fullName evidence="1">Uncharacterized protein</fullName>
    </submittedName>
</protein>
<accession>G4YTF2</accession>
<evidence type="ECO:0000313" key="2">
    <source>
        <dbReference type="Proteomes" id="UP000002640"/>
    </source>
</evidence>
<organism evidence="1 2">
    <name type="scientific">Phytophthora sojae (strain P6497)</name>
    <name type="common">Soybean stem and root rot agent</name>
    <name type="synonym">Phytophthora megasperma f. sp. glycines</name>
    <dbReference type="NCBI Taxonomy" id="1094619"/>
    <lineage>
        <taxon>Eukaryota</taxon>
        <taxon>Sar</taxon>
        <taxon>Stramenopiles</taxon>
        <taxon>Oomycota</taxon>
        <taxon>Peronosporomycetes</taxon>
        <taxon>Peronosporales</taxon>
        <taxon>Peronosporaceae</taxon>
        <taxon>Phytophthora</taxon>
    </lineage>
</organism>
<proteinExistence type="predicted"/>
<gene>
    <name evidence="1" type="ORF">PHYSODRAFT_324744</name>
</gene>
<dbReference type="Proteomes" id="UP000002640">
    <property type="component" value="Unassembled WGS sequence"/>
</dbReference>